<evidence type="ECO:0000313" key="1">
    <source>
        <dbReference type="EMBL" id="NKC29568.1"/>
    </source>
</evidence>
<reference evidence="1 2" key="1">
    <citation type="submission" date="2020-03" db="EMBL/GenBank/DDBJ databases">
        <title>Roseomonas selenitidurans sp. nov. isolated from urban soil.</title>
        <authorList>
            <person name="Liu H."/>
        </authorList>
    </citation>
    <scope>NUCLEOTIDE SEQUENCE [LARGE SCALE GENOMIC DNA]</scope>
    <source>
        <strain evidence="1 2">BU-1</strain>
    </source>
</reference>
<dbReference type="EMBL" id="JAAVNE010000002">
    <property type="protein sequence ID" value="NKC29568.1"/>
    <property type="molecule type" value="Genomic_DNA"/>
</dbReference>
<protein>
    <submittedName>
        <fullName evidence="1">BPSL0067 family protein</fullName>
    </submittedName>
</protein>
<keyword evidence="2" id="KW-1185">Reference proteome</keyword>
<name>A0ABX1DXG5_9PROT</name>
<sequence>MSWSIDSVMCGNSFLGYVYRAHGGSFAAWHCGLLQQQNTAKQINQPGKPYVSPKSAEEILKMADADGFVSSGADAGSGQCVALVKAAVPALGATKDWKTKASRWCKAEKVTETSIAGLAAGTVIGYGFDAEGKYASLSSGNHVAILVSSTGSKATILDQWKSAAKKTEQKAKTHVVDITTKDWYVVTLCAS</sequence>
<accession>A0ABX1DXG5</accession>
<organism evidence="1 2">
    <name type="scientific">Falsiroseomonas selenitidurans</name>
    <dbReference type="NCBI Taxonomy" id="2716335"/>
    <lineage>
        <taxon>Bacteria</taxon>
        <taxon>Pseudomonadati</taxon>
        <taxon>Pseudomonadota</taxon>
        <taxon>Alphaproteobacteria</taxon>
        <taxon>Acetobacterales</taxon>
        <taxon>Roseomonadaceae</taxon>
        <taxon>Falsiroseomonas</taxon>
    </lineage>
</organism>
<comment type="caution">
    <text evidence="1">The sequence shown here is derived from an EMBL/GenBank/DDBJ whole genome shotgun (WGS) entry which is preliminary data.</text>
</comment>
<dbReference type="RefSeq" id="WP_168027198.1">
    <property type="nucleotide sequence ID" value="NZ_JAAVNE010000002.1"/>
</dbReference>
<evidence type="ECO:0000313" key="2">
    <source>
        <dbReference type="Proteomes" id="UP000787635"/>
    </source>
</evidence>
<dbReference type="NCBIfam" id="NF033857">
    <property type="entry name" value="BPSL0067_fam"/>
    <property type="match status" value="1"/>
</dbReference>
<gene>
    <name evidence="1" type="ORF">HEQ75_01750</name>
</gene>
<proteinExistence type="predicted"/>
<dbReference type="Proteomes" id="UP000787635">
    <property type="component" value="Unassembled WGS sequence"/>
</dbReference>
<dbReference type="InterPro" id="IPR047746">
    <property type="entry name" value="Dae2/Tae2-like"/>
</dbReference>